<dbReference type="PANTHER" id="PTHR41774:SF1">
    <property type="entry name" value="NGG1P INTERACTING FACTOR NIF3"/>
    <property type="match status" value="1"/>
</dbReference>
<reference evidence="1 2" key="1">
    <citation type="journal article" date="2016" name="Nat. Commun.">
        <title>Thousands of microbial genomes shed light on interconnected biogeochemical processes in an aquifer system.</title>
        <authorList>
            <person name="Anantharaman K."/>
            <person name="Brown C.T."/>
            <person name="Hug L.A."/>
            <person name="Sharon I."/>
            <person name="Castelle C.J."/>
            <person name="Probst A.J."/>
            <person name="Thomas B.C."/>
            <person name="Singh A."/>
            <person name="Wilkins M.J."/>
            <person name="Karaoz U."/>
            <person name="Brodie E.L."/>
            <person name="Williams K.H."/>
            <person name="Hubbard S.S."/>
            <person name="Banfield J.F."/>
        </authorList>
    </citation>
    <scope>NUCLEOTIDE SEQUENCE [LARGE SCALE GENOMIC DNA]</scope>
</reference>
<proteinExistence type="predicted"/>
<dbReference type="PANTHER" id="PTHR41774">
    <property type="match status" value="1"/>
</dbReference>
<dbReference type="EMBL" id="MHNB01000026">
    <property type="protein sequence ID" value="OGZ36438.1"/>
    <property type="molecule type" value="Genomic_DNA"/>
</dbReference>
<accession>A0A1G2FFQ7</accession>
<dbReference type="SUPFAM" id="SSF102705">
    <property type="entry name" value="NIF3 (NGG1p interacting factor 3)-like"/>
    <property type="match status" value="1"/>
</dbReference>
<dbReference type="STRING" id="1801997.A3J64_02280"/>
<evidence type="ECO:0000313" key="2">
    <source>
        <dbReference type="Proteomes" id="UP000177061"/>
    </source>
</evidence>
<gene>
    <name evidence="1" type="ORF">A3J64_02280</name>
</gene>
<organism evidence="1 2">
    <name type="scientific">Candidatus Portnoybacteria bacterium RIFCSPHIGHO2_12_FULL_38_9</name>
    <dbReference type="NCBI Taxonomy" id="1801997"/>
    <lineage>
        <taxon>Bacteria</taxon>
        <taxon>Candidatus Portnoyibacteriota</taxon>
    </lineage>
</organism>
<protein>
    <recommendedName>
        <fullName evidence="3">NGG1p interacting factor NIF3</fullName>
    </recommendedName>
</protein>
<dbReference type="FunFam" id="3.30.70.120:FF:000006">
    <property type="entry name" value="GTP cyclohydrolase 1 type 2 homolog"/>
    <property type="match status" value="1"/>
</dbReference>
<sequence length="107" mass="11874">MSLQNVKFVVFVPIPHADAVRQALGEAGAGKIGNYDFCSFSSHGTGRFRGNEKANPTIGKAGKYEVIEEERIEAIVPREILNEVIKKVKAVHPYEEVAFDIYPLENL</sequence>
<evidence type="ECO:0008006" key="3">
    <source>
        <dbReference type="Google" id="ProtNLM"/>
    </source>
</evidence>
<dbReference type="InterPro" id="IPR015867">
    <property type="entry name" value="N-reg_PII/ATP_PRibTrfase_C"/>
</dbReference>
<name>A0A1G2FFQ7_9BACT</name>
<dbReference type="Gene3D" id="3.30.70.120">
    <property type="match status" value="1"/>
</dbReference>
<comment type="caution">
    <text evidence="1">The sequence shown here is derived from an EMBL/GenBank/DDBJ whole genome shotgun (WGS) entry which is preliminary data.</text>
</comment>
<evidence type="ECO:0000313" key="1">
    <source>
        <dbReference type="EMBL" id="OGZ36438.1"/>
    </source>
</evidence>
<dbReference type="InterPro" id="IPR036069">
    <property type="entry name" value="DUF34/NIF3_sf"/>
</dbReference>
<dbReference type="AlphaFoldDB" id="A0A1G2FFQ7"/>
<dbReference type="Proteomes" id="UP000177061">
    <property type="component" value="Unassembled WGS sequence"/>
</dbReference>